<accession>A0A9P0EMX9</accession>
<dbReference type="AlphaFoldDB" id="A0A9P0EMX9"/>
<evidence type="ECO:0000313" key="1">
    <source>
        <dbReference type="EMBL" id="CAH0057111.1"/>
    </source>
</evidence>
<reference evidence="1 2" key="2">
    <citation type="submission" date="2021-10" db="EMBL/GenBank/DDBJ databases">
        <authorList>
            <person name="Piombo E."/>
        </authorList>
    </citation>
    <scope>NUCLEOTIDE SEQUENCE [LARGE SCALE GENOMIC DNA]</scope>
</reference>
<evidence type="ECO:0000313" key="2">
    <source>
        <dbReference type="Proteomes" id="UP000775872"/>
    </source>
</evidence>
<organism evidence="1 2">
    <name type="scientific">Clonostachys solani</name>
    <dbReference type="NCBI Taxonomy" id="160281"/>
    <lineage>
        <taxon>Eukaryota</taxon>
        <taxon>Fungi</taxon>
        <taxon>Dikarya</taxon>
        <taxon>Ascomycota</taxon>
        <taxon>Pezizomycotina</taxon>
        <taxon>Sordariomycetes</taxon>
        <taxon>Hypocreomycetidae</taxon>
        <taxon>Hypocreales</taxon>
        <taxon>Bionectriaceae</taxon>
        <taxon>Clonostachys</taxon>
    </lineage>
</organism>
<comment type="caution">
    <text evidence="1">The sequence shown here is derived from an EMBL/GenBank/DDBJ whole genome shotgun (WGS) entry which is preliminary data.</text>
</comment>
<dbReference type="EMBL" id="CABFOC020000074">
    <property type="protein sequence ID" value="CAH0057111.1"/>
    <property type="molecule type" value="Genomic_DNA"/>
</dbReference>
<keyword evidence="2" id="KW-1185">Reference proteome</keyword>
<dbReference type="Proteomes" id="UP000775872">
    <property type="component" value="Unassembled WGS sequence"/>
</dbReference>
<reference evidence="2" key="1">
    <citation type="submission" date="2019-06" db="EMBL/GenBank/DDBJ databases">
        <authorList>
            <person name="Broberg M."/>
        </authorList>
    </citation>
    <scope>NUCLEOTIDE SEQUENCE [LARGE SCALE GENOMIC DNA]</scope>
</reference>
<dbReference type="OrthoDB" id="10501105at2759"/>
<sequence length="108" mass="11468">MSKVGKGVALTVVPEAANASYLSGLESDLEPARIVQTRSKEGVISFLKTIKPFMSTFGFASAQGINVKDGVIEIAAGERQGAMYAELTLTASHSPVDDPLYIASETYR</sequence>
<proteinExistence type="predicted"/>
<name>A0A9P0EMX9_9HYPO</name>
<gene>
    <name evidence="1" type="ORF">CSOL1703_00006882</name>
</gene>
<protein>
    <submittedName>
        <fullName evidence="1">Uncharacterized protein</fullName>
    </submittedName>
</protein>